<dbReference type="InterPro" id="IPR021769">
    <property type="entry name" value="DUF3331"/>
</dbReference>
<sequence length="149" mass="16946">MSPPNDDEIIERALIMLLRPTPLLSTLPLERTAKKQMRRARLPAPRADHWAEWTPPPARIVVQEVLSANTLSIYWSDSQTGHYAEQIWRLGLAREDGFCALSGRPIRPGDDVFSPRRSMTFIPANWRRMILASDVIARFASTRLERAAA</sequence>
<proteinExistence type="predicted"/>
<dbReference type="EMBL" id="CP002218">
    <property type="protein sequence ID" value="ADN59506.1"/>
    <property type="molecule type" value="Genomic_DNA"/>
</dbReference>
<evidence type="ECO:0008006" key="2">
    <source>
        <dbReference type="Google" id="ProtNLM"/>
    </source>
</evidence>
<accession>E1THK2</accession>
<reference evidence="1" key="1">
    <citation type="submission" date="2010-09" db="EMBL/GenBank/DDBJ databases">
        <title>Complete sequence of chromosome2 of Burkholderia sp. CCGE1003.</title>
        <authorList>
            <consortium name="US DOE Joint Genome Institute"/>
            <person name="Lucas S."/>
            <person name="Copeland A."/>
            <person name="Lapidus A."/>
            <person name="Cheng J.-F."/>
            <person name="Bruce D."/>
            <person name="Goodwin L."/>
            <person name="Pitluck S."/>
            <person name="Daligault H."/>
            <person name="Davenport K."/>
            <person name="Detter J.C."/>
            <person name="Han C."/>
            <person name="Tapia R."/>
            <person name="Land M."/>
            <person name="Hauser L."/>
            <person name="Jeffries C."/>
            <person name="Kyrpides N."/>
            <person name="Ivanova N."/>
            <person name="Ovchinnikova G."/>
            <person name="Martinez-Romero E."/>
            <person name="Rogel M.A."/>
            <person name="Auchtung J."/>
            <person name="Tiedje J.M."/>
            <person name="Woyke T."/>
        </authorList>
    </citation>
    <scope>NUCLEOTIDE SEQUENCE</scope>
    <source>
        <strain evidence="1">CCGE1003</strain>
    </source>
</reference>
<dbReference type="HOGENOM" id="CLU_119403_0_0_4"/>
<dbReference type="Pfam" id="PF11811">
    <property type="entry name" value="DUF3331"/>
    <property type="match status" value="1"/>
</dbReference>
<dbReference type="KEGG" id="bgf:BC1003_3565"/>
<protein>
    <recommendedName>
        <fullName evidence="2">DUF3331 domain-containing protein</fullName>
    </recommendedName>
</protein>
<organism evidence="1">
    <name type="scientific">Burkholderia sp. (strain CCGE1003)</name>
    <dbReference type="NCBI Taxonomy" id="640512"/>
    <lineage>
        <taxon>Bacteria</taxon>
        <taxon>Pseudomonadati</taxon>
        <taxon>Pseudomonadota</taxon>
        <taxon>Betaproteobacteria</taxon>
        <taxon>Burkholderiales</taxon>
        <taxon>Burkholderiaceae</taxon>
        <taxon>Burkholderia</taxon>
    </lineage>
</organism>
<dbReference type="eggNOG" id="ENOG5030BMY">
    <property type="taxonomic scope" value="Bacteria"/>
</dbReference>
<name>E1THK2_BURSG</name>
<gene>
    <name evidence="1" type="ordered locus">BC1003_3565</name>
</gene>
<dbReference type="STRING" id="640512.BC1003_3565"/>
<dbReference type="AlphaFoldDB" id="E1THK2"/>
<evidence type="ECO:0000313" key="1">
    <source>
        <dbReference type="EMBL" id="ADN59506.1"/>
    </source>
</evidence>